<proteinExistence type="inferred from homology"/>
<dbReference type="GO" id="GO:0032259">
    <property type="term" value="P:methylation"/>
    <property type="evidence" value="ECO:0007669"/>
    <property type="project" value="UniProtKB-KW"/>
</dbReference>
<feature type="domain" description="Methylated-DNA-[protein]-cysteine S-methyltransferase DNA binding" evidence="9">
    <location>
        <begin position="81"/>
        <end position="160"/>
    </location>
</feature>
<dbReference type="CDD" id="cd06445">
    <property type="entry name" value="ATase"/>
    <property type="match status" value="1"/>
</dbReference>
<dbReference type="Proteomes" id="UP000000742">
    <property type="component" value="Chromosome"/>
</dbReference>
<evidence type="ECO:0000259" key="10">
    <source>
        <dbReference type="Pfam" id="PF02870"/>
    </source>
</evidence>
<dbReference type="FunFam" id="1.10.10.10:FF:000337">
    <property type="entry name" value="Methylated-DNA--protein-cysteine methyltransferase"/>
    <property type="match status" value="1"/>
</dbReference>
<dbReference type="AlphaFoldDB" id="B7GEX4"/>
<dbReference type="HAMAP" id="MF_00772">
    <property type="entry name" value="OGT"/>
    <property type="match status" value="1"/>
</dbReference>
<dbReference type="STRING" id="491915.Aflv_2330"/>
<accession>B7GEX4</accession>
<dbReference type="InterPro" id="IPR008332">
    <property type="entry name" value="MethylG_MeTrfase_N"/>
</dbReference>
<evidence type="ECO:0000313" key="12">
    <source>
        <dbReference type="Proteomes" id="UP000000742"/>
    </source>
</evidence>
<reference evidence="11 12" key="1">
    <citation type="journal article" date="2008" name="Genome Biol.">
        <title>Encapsulated in silica: genome, proteome and physiology of the thermophilic bacterium Anoxybacillus flavithermus WK1.</title>
        <authorList>
            <person name="Saw J.H."/>
            <person name="Mountain B.W."/>
            <person name="Feng L."/>
            <person name="Omelchenko M.V."/>
            <person name="Hou S."/>
            <person name="Saito J.A."/>
            <person name="Stott M.B."/>
            <person name="Li D."/>
            <person name="Zhao G."/>
            <person name="Wu J."/>
            <person name="Galperin M.Y."/>
            <person name="Koonin E.V."/>
            <person name="Makarova K.S."/>
            <person name="Wolf Y.I."/>
            <person name="Rigden D.J."/>
            <person name="Dunfield P.F."/>
            <person name="Wang L."/>
            <person name="Alam M."/>
        </authorList>
    </citation>
    <scope>NUCLEOTIDE SEQUENCE [LARGE SCALE GENOMIC DNA]</scope>
    <source>
        <strain evidence="12">DSM 21510 / WK1</strain>
    </source>
</reference>
<protein>
    <recommendedName>
        <fullName evidence="8">Methylated-DNA--protein-cysteine methyltransferase</fullName>
        <ecNumber evidence="8">2.1.1.63</ecNumber>
    </recommendedName>
    <alternativeName>
        <fullName evidence="8">6-O-methylguanine-DNA methyltransferase</fullName>
        <shortName evidence="8">MGMT</shortName>
    </alternativeName>
    <alternativeName>
        <fullName evidence="8">O-6-methylguanine-DNA-alkyltransferase</fullName>
    </alternativeName>
</protein>
<dbReference type="eggNOG" id="COG0350">
    <property type="taxonomic scope" value="Bacteria"/>
</dbReference>
<dbReference type="InterPro" id="IPR001497">
    <property type="entry name" value="MethylDNA_cys_MeTrfase_AS"/>
</dbReference>
<dbReference type="Gene3D" id="3.30.160.70">
    <property type="entry name" value="Methylated DNA-protein cysteine methyltransferase domain"/>
    <property type="match status" value="1"/>
</dbReference>
<evidence type="ECO:0000256" key="4">
    <source>
        <dbReference type="ARBA" id="ARBA00022679"/>
    </source>
</evidence>
<dbReference type="PANTHER" id="PTHR10815:SF13">
    <property type="entry name" value="METHYLATED-DNA--PROTEIN-CYSTEINE METHYLTRANSFERASE"/>
    <property type="match status" value="1"/>
</dbReference>
<keyword evidence="6 8" id="KW-0234">DNA repair</keyword>
<gene>
    <name evidence="11" type="primary">adaB</name>
    <name evidence="11" type="ordered locus">Aflv_2330</name>
</gene>
<dbReference type="InterPro" id="IPR023546">
    <property type="entry name" value="MGMT"/>
</dbReference>
<evidence type="ECO:0000256" key="6">
    <source>
        <dbReference type="ARBA" id="ARBA00023204"/>
    </source>
</evidence>
<comment type="function">
    <text evidence="8">Involved in the cellular defense against the biological effects of O6-methylguanine (O6-MeG) and O4-methylthymine (O4-MeT) in DNA. Repairs the methylated nucleobase in DNA by stoichiometrically transferring the methyl group to a cysteine residue in the enzyme. This is a suicide reaction: the enzyme is irreversibly inactivated.</text>
</comment>
<organism evidence="11 12">
    <name type="scientific">Anoxybacillus flavithermus (strain DSM 21510 / WK1)</name>
    <dbReference type="NCBI Taxonomy" id="491915"/>
    <lineage>
        <taxon>Bacteria</taxon>
        <taxon>Bacillati</taxon>
        <taxon>Bacillota</taxon>
        <taxon>Bacilli</taxon>
        <taxon>Bacillales</taxon>
        <taxon>Anoxybacillaceae</taxon>
        <taxon>Anoxybacillus</taxon>
    </lineage>
</organism>
<feature type="active site" description="Nucleophile; methyl group acceptor" evidence="8">
    <location>
        <position position="132"/>
    </location>
</feature>
<evidence type="ECO:0000256" key="1">
    <source>
        <dbReference type="ARBA" id="ARBA00001286"/>
    </source>
</evidence>
<dbReference type="Pfam" id="PF01035">
    <property type="entry name" value="DNA_binding_1"/>
    <property type="match status" value="1"/>
</dbReference>
<dbReference type="NCBIfam" id="TIGR00589">
    <property type="entry name" value="ogt"/>
    <property type="match status" value="1"/>
</dbReference>
<keyword evidence="3 8" id="KW-0489">Methyltransferase</keyword>
<dbReference type="SUPFAM" id="SSF46767">
    <property type="entry name" value="Methylated DNA-protein cysteine methyltransferase, C-terminal domain"/>
    <property type="match status" value="1"/>
</dbReference>
<dbReference type="InterPro" id="IPR014048">
    <property type="entry name" value="MethylDNA_cys_MeTrfase_DNA-bd"/>
</dbReference>
<dbReference type="SUPFAM" id="SSF53155">
    <property type="entry name" value="Methylated DNA-protein cysteine methyltransferase domain"/>
    <property type="match status" value="1"/>
</dbReference>
<dbReference type="KEGG" id="afl:Aflv_2330"/>
<dbReference type="EMBL" id="CP000922">
    <property type="protein sequence ID" value="ACJ34687.1"/>
    <property type="molecule type" value="Genomic_DNA"/>
</dbReference>
<dbReference type="GO" id="GO:0003908">
    <property type="term" value="F:methylated-DNA-[protein]-cysteine S-methyltransferase activity"/>
    <property type="evidence" value="ECO:0007669"/>
    <property type="project" value="UniProtKB-UniRule"/>
</dbReference>
<feature type="domain" description="Methylguanine DNA methyltransferase ribonuclease-like" evidence="10">
    <location>
        <begin position="16"/>
        <end position="77"/>
    </location>
</feature>
<evidence type="ECO:0000256" key="8">
    <source>
        <dbReference type="HAMAP-Rule" id="MF_00772"/>
    </source>
</evidence>
<sequence>MRFGRGELDMEKHVVYYESPIGWLQIIGTNEGIERIDVVERGRDQNEKVAEPLMQSLEELEQYFQKKRTSFSMPLKLVGTPFQLRVWEALQTIPYGQTVSYADIAKQIGQPKAVRAVGNAVGNNPITIVVPCHRVVRTGGGLGGYAWGTERKKWLLTHETR</sequence>
<dbReference type="EC" id="2.1.1.63" evidence="8"/>
<keyword evidence="2 8" id="KW-0963">Cytoplasm</keyword>
<comment type="catalytic activity">
    <reaction evidence="1 8">
        <text>a 4-O-methyl-thymidine in DNA + L-cysteinyl-[protein] = a thymidine in DNA + S-methyl-L-cysteinyl-[protein]</text>
        <dbReference type="Rhea" id="RHEA:53428"/>
        <dbReference type="Rhea" id="RHEA-COMP:10131"/>
        <dbReference type="Rhea" id="RHEA-COMP:10132"/>
        <dbReference type="Rhea" id="RHEA-COMP:13555"/>
        <dbReference type="Rhea" id="RHEA-COMP:13556"/>
        <dbReference type="ChEBI" id="CHEBI:29950"/>
        <dbReference type="ChEBI" id="CHEBI:82612"/>
        <dbReference type="ChEBI" id="CHEBI:137386"/>
        <dbReference type="ChEBI" id="CHEBI:137387"/>
        <dbReference type="EC" id="2.1.1.63"/>
    </reaction>
</comment>
<comment type="similarity">
    <text evidence="8">Belongs to the MGMT family.</text>
</comment>
<dbReference type="HOGENOM" id="CLU_000445_52_2_9"/>
<comment type="catalytic activity">
    <reaction evidence="7 8">
        <text>a 6-O-methyl-2'-deoxyguanosine in DNA + L-cysteinyl-[protein] = S-methyl-L-cysteinyl-[protein] + a 2'-deoxyguanosine in DNA</text>
        <dbReference type="Rhea" id="RHEA:24000"/>
        <dbReference type="Rhea" id="RHEA-COMP:10131"/>
        <dbReference type="Rhea" id="RHEA-COMP:10132"/>
        <dbReference type="Rhea" id="RHEA-COMP:11367"/>
        <dbReference type="Rhea" id="RHEA-COMP:11368"/>
        <dbReference type="ChEBI" id="CHEBI:29950"/>
        <dbReference type="ChEBI" id="CHEBI:82612"/>
        <dbReference type="ChEBI" id="CHEBI:85445"/>
        <dbReference type="ChEBI" id="CHEBI:85448"/>
        <dbReference type="EC" id="2.1.1.63"/>
    </reaction>
</comment>
<dbReference type="PROSITE" id="PS00374">
    <property type="entry name" value="MGMT"/>
    <property type="match status" value="1"/>
</dbReference>
<dbReference type="Pfam" id="PF02870">
    <property type="entry name" value="Methyltransf_1N"/>
    <property type="match status" value="1"/>
</dbReference>
<dbReference type="GO" id="GO:0005737">
    <property type="term" value="C:cytoplasm"/>
    <property type="evidence" value="ECO:0007669"/>
    <property type="project" value="UniProtKB-SubCell"/>
</dbReference>
<comment type="subcellular location">
    <subcellularLocation>
        <location evidence="8">Cytoplasm</location>
    </subcellularLocation>
</comment>
<evidence type="ECO:0000313" key="11">
    <source>
        <dbReference type="EMBL" id="ACJ34687.1"/>
    </source>
</evidence>
<dbReference type="PANTHER" id="PTHR10815">
    <property type="entry name" value="METHYLATED-DNA--PROTEIN-CYSTEINE METHYLTRANSFERASE"/>
    <property type="match status" value="1"/>
</dbReference>
<comment type="miscellaneous">
    <text evidence="8">This enzyme catalyzes only one turnover and therefore is not strictly catalytic. According to one definition, an enzyme is a biocatalyst that acts repeatedly and over many reaction cycles.</text>
</comment>
<dbReference type="InterPro" id="IPR036388">
    <property type="entry name" value="WH-like_DNA-bd_sf"/>
</dbReference>
<evidence type="ECO:0000259" key="9">
    <source>
        <dbReference type="Pfam" id="PF01035"/>
    </source>
</evidence>
<keyword evidence="4 8" id="KW-0808">Transferase</keyword>
<evidence type="ECO:0000256" key="5">
    <source>
        <dbReference type="ARBA" id="ARBA00022763"/>
    </source>
</evidence>
<evidence type="ECO:0000256" key="7">
    <source>
        <dbReference type="ARBA" id="ARBA00049348"/>
    </source>
</evidence>
<evidence type="ECO:0000256" key="3">
    <source>
        <dbReference type="ARBA" id="ARBA00022603"/>
    </source>
</evidence>
<name>B7GEX4_ANOFW</name>
<evidence type="ECO:0000256" key="2">
    <source>
        <dbReference type="ARBA" id="ARBA00022490"/>
    </source>
</evidence>
<dbReference type="Gene3D" id="1.10.10.10">
    <property type="entry name" value="Winged helix-like DNA-binding domain superfamily/Winged helix DNA-binding domain"/>
    <property type="match status" value="1"/>
</dbReference>
<dbReference type="InterPro" id="IPR036217">
    <property type="entry name" value="MethylDNA_cys_MeTrfase_DNAb"/>
</dbReference>
<keyword evidence="5 8" id="KW-0227">DNA damage</keyword>
<dbReference type="GO" id="GO:0006307">
    <property type="term" value="P:DNA alkylation repair"/>
    <property type="evidence" value="ECO:0007669"/>
    <property type="project" value="UniProtKB-UniRule"/>
</dbReference>
<dbReference type="InterPro" id="IPR036631">
    <property type="entry name" value="MGMT_N_sf"/>
</dbReference>